<dbReference type="EMBL" id="MU150297">
    <property type="protein sequence ID" value="KAF9460496.1"/>
    <property type="molecule type" value="Genomic_DNA"/>
</dbReference>
<name>A0A9P5Y310_9AGAR</name>
<evidence type="ECO:0000313" key="2">
    <source>
        <dbReference type="Proteomes" id="UP000807353"/>
    </source>
</evidence>
<dbReference type="AlphaFoldDB" id="A0A9P5Y310"/>
<comment type="caution">
    <text evidence="1">The sequence shown here is derived from an EMBL/GenBank/DDBJ whole genome shotgun (WGS) entry which is preliminary data.</text>
</comment>
<proteinExistence type="predicted"/>
<dbReference type="Proteomes" id="UP000807353">
    <property type="component" value="Unassembled WGS sequence"/>
</dbReference>
<keyword evidence="2" id="KW-1185">Reference proteome</keyword>
<gene>
    <name evidence="1" type="ORF">BDZ94DRAFT_892997</name>
</gene>
<accession>A0A9P5Y310</accession>
<organism evidence="1 2">
    <name type="scientific">Collybia nuda</name>
    <dbReference type="NCBI Taxonomy" id="64659"/>
    <lineage>
        <taxon>Eukaryota</taxon>
        <taxon>Fungi</taxon>
        <taxon>Dikarya</taxon>
        <taxon>Basidiomycota</taxon>
        <taxon>Agaricomycotina</taxon>
        <taxon>Agaricomycetes</taxon>
        <taxon>Agaricomycetidae</taxon>
        <taxon>Agaricales</taxon>
        <taxon>Tricholomatineae</taxon>
        <taxon>Clitocybaceae</taxon>
        <taxon>Collybia</taxon>
    </lineage>
</organism>
<evidence type="ECO:0000313" key="1">
    <source>
        <dbReference type="EMBL" id="KAF9460496.1"/>
    </source>
</evidence>
<sequence length="185" mass="20908">MRLEVMSVIYQKKHKESNPACARNPPYLQCTCTTYPLIDIRDSIIAKVCGSRDPALVIPWHSFIHCYTHSFGGVGQARAQSVYLHEHECGPAFVVLKLNCVKDTLLHASFGFRPRPSSFFVRTAHLDSSYRTRIEALLHKEYCADDFSGARQIHGFCEDPHGLCHDCAPTGRLQLFTRTKGREAN</sequence>
<protein>
    <submittedName>
        <fullName evidence="1">Uncharacterized protein</fullName>
    </submittedName>
</protein>
<reference evidence="1" key="1">
    <citation type="submission" date="2020-11" db="EMBL/GenBank/DDBJ databases">
        <authorList>
            <consortium name="DOE Joint Genome Institute"/>
            <person name="Ahrendt S."/>
            <person name="Riley R."/>
            <person name="Andreopoulos W."/>
            <person name="Labutti K."/>
            <person name="Pangilinan J."/>
            <person name="Ruiz-Duenas F.J."/>
            <person name="Barrasa J.M."/>
            <person name="Sanchez-Garcia M."/>
            <person name="Camarero S."/>
            <person name="Miyauchi S."/>
            <person name="Serrano A."/>
            <person name="Linde D."/>
            <person name="Babiker R."/>
            <person name="Drula E."/>
            <person name="Ayuso-Fernandez I."/>
            <person name="Pacheco R."/>
            <person name="Padilla G."/>
            <person name="Ferreira P."/>
            <person name="Barriuso J."/>
            <person name="Kellner H."/>
            <person name="Castanera R."/>
            <person name="Alfaro M."/>
            <person name="Ramirez L."/>
            <person name="Pisabarro A.G."/>
            <person name="Kuo A."/>
            <person name="Tritt A."/>
            <person name="Lipzen A."/>
            <person name="He G."/>
            <person name="Yan M."/>
            <person name="Ng V."/>
            <person name="Cullen D."/>
            <person name="Martin F."/>
            <person name="Rosso M.-N."/>
            <person name="Henrissat B."/>
            <person name="Hibbett D."/>
            <person name="Martinez A.T."/>
            <person name="Grigoriev I.V."/>
        </authorList>
    </citation>
    <scope>NUCLEOTIDE SEQUENCE</scope>
    <source>
        <strain evidence="1">CBS 247.69</strain>
    </source>
</reference>